<dbReference type="PANTHER" id="PTHR11403">
    <property type="entry name" value="CYTOCHROME C OXIDASE SUBUNIT III"/>
    <property type="match status" value="1"/>
</dbReference>
<organism evidence="9 10">
    <name type="scientific">Adhaeribacter pallidiroseus</name>
    <dbReference type="NCBI Taxonomy" id="2072847"/>
    <lineage>
        <taxon>Bacteria</taxon>
        <taxon>Pseudomonadati</taxon>
        <taxon>Bacteroidota</taxon>
        <taxon>Cytophagia</taxon>
        <taxon>Cytophagales</taxon>
        <taxon>Hymenobacteraceae</taxon>
        <taxon>Adhaeribacter</taxon>
    </lineage>
</organism>
<evidence type="ECO:0000256" key="1">
    <source>
        <dbReference type="ARBA" id="ARBA00004141"/>
    </source>
</evidence>
<reference evidence="9 10" key="1">
    <citation type="submission" date="2018-04" db="EMBL/GenBank/DDBJ databases">
        <title>Adhaeribacter sp. HMF7616 genome sequencing and assembly.</title>
        <authorList>
            <person name="Kang H."/>
            <person name="Kang J."/>
            <person name="Cha I."/>
            <person name="Kim H."/>
            <person name="Joh K."/>
        </authorList>
    </citation>
    <scope>NUCLEOTIDE SEQUENCE [LARGE SCALE GENOMIC DNA]</scope>
    <source>
        <strain evidence="9 10">HMF7616</strain>
    </source>
</reference>
<sequence length="211" mass="24540">MEPDKKNTIGTSQSSTFSRIEKVHPFLMMLYLVMVGVSVLFLILMVAYIRTRLLEEGPINRHFPKFFSFSTILILCSSFVVSRSPYFYRKDDLLKLKITLWATLILGMGFVWSQIAGWREMAMNGIAFQGGGSGTYIYLISALHSVHLLGGFVYLAYILLKTLHASLNPIRTLVFIRNPYRRQQVNMLCTYWHFMDILWVSIYLVFLFFNY</sequence>
<dbReference type="InterPro" id="IPR000298">
    <property type="entry name" value="Cyt_c_oxidase-like_su3"/>
</dbReference>
<comment type="similarity">
    <text evidence="2 6">Belongs to the cytochrome c oxidase subunit 3 family.</text>
</comment>
<keyword evidence="5 7" id="KW-0472">Membrane</keyword>
<keyword evidence="3 6" id="KW-0812">Transmembrane</keyword>
<evidence type="ECO:0000256" key="3">
    <source>
        <dbReference type="ARBA" id="ARBA00022692"/>
    </source>
</evidence>
<evidence type="ECO:0000256" key="4">
    <source>
        <dbReference type="ARBA" id="ARBA00022989"/>
    </source>
</evidence>
<accession>A0A369QKA1</accession>
<dbReference type="RefSeq" id="WP_233507636.1">
    <property type="nucleotide sequence ID" value="NZ_QASA01000001.1"/>
</dbReference>
<gene>
    <name evidence="9" type="ORF">AHMF7616_03794</name>
</gene>
<dbReference type="Gene3D" id="1.20.120.80">
    <property type="entry name" value="Cytochrome c oxidase, subunit III, four-helix bundle"/>
    <property type="match status" value="1"/>
</dbReference>
<comment type="subcellular location">
    <subcellularLocation>
        <location evidence="6">Cell membrane</location>
        <topology evidence="6">Multi-pass membrane protein</topology>
    </subcellularLocation>
    <subcellularLocation>
        <location evidence="1">Membrane</location>
        <topology evidence="1">Multi-pass membrane protein</topology>
    </subcellularLocation>
</comment>
<keyword evidence="10" id="KW-1185">Reference proteome</keyword>
<feature type="transmembrane region" description="Helical" evidence="7">
    <location>
        <begin position="98"/>
        <end position="116"/>
    </location>
</feature>
<dbReference type="GO" id="GO:0005886">
    <property type="term" value="C:plasma membrane"/>
    <property type="evidence" value="ECO:0007669"/>
    <property type="project" value="UniProtKB-SubCell"/>
</dbReference>
<dbReference type="InterPro" id="IPR024791">
    <property type="entry name" value="Cyt_c/ubiquinol_Oxase_su3"/>
</dbReference>
<evidence type="ECO:0000313" key="9">
    <source>
        <dbReference type="EMBL" id="RDC65164.1"/>
    </source>
</evidence>
<evidence type="ECO:0000256" key="2">
    <source>
        <dbReference type="ARBA" id="ARBA00010581"/>
    </source>
</evidence>
<proteinExistence type="inferred from homology"/>
<protein>
    <submittedName>
        <fullName evidence="9">Cytochrome-c oxidase</fullName>
        <ecNumber evidence="9">1.9.3.1</ecNumber>
    </submittedName>
</protein>
<evidence type="ECO:0000256" key="7">
    <source>
        <dbReference type="SAM" id="Phobius"/>
    </source>
</evidence>
<feature type="transmembrane region" description="Helical" evidence="7">
    <location>
        <begin position="66"/>
        <end position="86"/>
    </location>
</feature>
<evidence type="ECO:0000256" key="5">
    <source>
        <dbReference type="ARBA" id="ARBA00023136"/>
    </source>
</evidence>
<dbReference type="PANTHER" id="PTHR11403:SF10">
    <property type="entry name" value="CYTOCHROME C OXIDASE"/>
    <property type="match status" value="1"/>
</dbReference>
<evidence type="ECO:0000259" key="8">
    <source>
        <dbReference type="PROSITE" id="PS50253"/>
    </source>
</evidence>
<dbReference type="EC" id="1.9.3.1" evidence="9"/>
<evidence type="ECO:0000313" key="10">
    <source>
        <dbReference type="Proteomes" id="UP000253919"/>
    </source>
</evidence>
<comment type="caution">
    <text evidence="9">The sequence shown here is derived from an EMBL/GenBank/DDBJ whole genome shotgun (WGS) entry which is preliminary data.</text>
</comment>
<keyword evidence="9" id="KW-0560">Oxidoreductase</keyword>
<dbReference type="EMBL" id="QASA01000001">
    <property type="protein sequence ID" value="RDC65164.1"/>
    <property type="molecule type" value="Genomic_DNA"/>
</dbReference>
<dbReference type="AlphaFoldDB" id="A0A369QKA1"/>
<feature type="domain" description="Heme-copper oxidase subunit III family profile" evidence="8">
    <location>
        <begin position="30"/>
        <end position="211"/>
    </location>
</feature>
<feature type="transmembrane region" description="Helical" evidence="7">
    <location>
        <begin position="136"/>
        <end position="160"/>
    </location>
</feature>
<dbReference type="InterPro" id="IPR013833">
    <property type="entry name" value="Cyt_c_oxidase_su3_a-hlx"/>
</dbReference>
<dbReference type="Proteomes" id="UP000253919">
    <property type="component" value="Unassembled WGS sequence"/>
</dbReference>
<dbReference type="GO" id="GO:0016491">
    <property type="term" value="F:oxidoreductase activity"/>
    <property type="evidence" value="ECO:0007669"/>
    <property type="project" value="UniProtKB-KW"/>
</dbReference>
<feature type="transmembrane region" description="Helical" evidence="7">
    <location>
        <begin position="191"/>
        <end position="209"/>
    </location>
</feature>
<dbReference type="GO" id="GO:0019646">
    <property type="term" value="P:aerobic electron transport chain"/>
    <property type="evidence" value="ECO:0007669"/>
    <property type="project" value="InterPro"/>
</dbReference>
<dbReference type="GO" id="GO:0004129">
    <property type="term" value="F:cytochrome-c oxidase activity"/>
    <property type="evidence" value="ECO:0007669"/>
    <property type="project" value="InterPro"/>
</dbReference>
<evidence type="ECO:0000256" key="6">
    <source>
        <dbReference type="RuleBase" id="RU003376"/>
    </source>
</evidence>
<feature type="transmembrane region" description="Helical" evidence="7">
    <location>
        <begin position="26"/>
        <end position="46"/>
    </location>
</feature>
<dbReference type="SUPFAM" id="SSF81452">
    <property type="entry name" value="Cytochrome c oxidase subunit III-like"/>
    <property type="match status" value="1"/>
</dbReference>
<name>A0A369QKA1_9BACT</name>
<keyword evidence="4 7" id="KW-1133">Transmembrane helix</keyword>
<dbReference type="PROSITE" id="PS50253">
    <property type="entry name" value="COX3"/>
    <property type="match status" value="1"/>
</dbReference>
<dbReference type="InterPro" id="IPR035973">
    <property type="entry name" value="Cyt_c_oxidase_su3-like_sf"/>
</dbReference>